<keyword evidence="1" id="KW-0812">Transmembrane</keyword>
<dbReference type="VEuPathDB" id="MicrosporidiaDB:DI09_98p80"/>
<name>A0A098VQI7_9MICR</name>
<evidence type="ECO:0000313" key="3">
    <source>
        <dbReference type="Proteomes" id="UP000029725"/>
    </source>
</evidence>
<protein>
    <submittedName>
        <fullName evidence="2">Uncharacterized protein</fullName>
    </submittedName>
</protein>
<dbReference type="HOGENOM" id="CLU_2171659_0_0_1"/>
<reference evidence="2 3" key="1">
    <citation type="submission" date="2014-04" db="EMBL/GenBank/DDBJ databases">
        <title>A new species of microsporidia sheds light on the evolution of extreme parasitism.</title>
        <authorList>
            <person name="Haag K.L."/>
            <person name="James T.Y."/>
            <person name="Larsson R."/>
            <person name="Schaer T.M."/>
            <person name="Refardt D."/>
            <person name="Pombert J.-F."/>
            <person name="Ebert D."/>
        </authorList>
    </citation>
    <scope>NUCLEOTIDE SEQUENCE [LARGE SCALE GENOMIC DNA]</scope>
    <source>
        <strain evidence="2 3">UGP3</strain>
        <tissue evidence="2">Spores</tissue>
    </source>
</reference>
<organism evidence="2 3">
    <name type="scientific">Mitosporidium daphniae</name>
    <dbReference type="NCBI Taxonomy" id="1485682"/>
    <lineage>
        <taxon>Eukaryota</taxon>
        <taxon>Fungi</taxon>
        <taxon>Fungi incertae sedis</taxon>
        <taxon>Microsporidia</taxon>
        <taxon>Mitosporidium</taxon>
    </lineage>
</organism>
<gene>
    <name evidence="2" type="ORF">DI09_98p80</name>
</gene>
<dbReference type="EMBL" id="JMKJ01000610">
    <property type="protein sequence ID" value="KGG49976.1"/>
    <property type="molecule type" value="Genomic_DNA"/>
</dbReference>
<comment type="caution">
    <text evidence="2">The sequence shown here is derived from an EMBL/GenBank/DDBJ whole genome shotgun (WGS) entry which is preliminary data.</text>
</comment>
<dbReference type="Proteomes" id="UP000029725">
    <property type="component" value="Unassembled WGS sequence"/>
</dbReference>
<dbReference type="AlphaFoldDB" id="A0A098VQI7"/>
<feature type="transmembrane region" description="Helical" evidence="1">
    <location>
        <begin position="51"/>
        <end position="70"/>
    </location>
</feature>
<dbReference type="RefSeq" id="XP_013236412.1">
    <property type="nucleotide sequence ID" value="XM_013380958.1"/>
</dbReference>
<sequence length="110" mass="12318">MPAHLSEMQKELESEYIALRSVSAMVDQLPTLPIRREHDARRSRRKGWLKISISVLGWVIQMLAIAMVSVKPVPLCGAIADFTKLSLLIGNRSTLPWSAIYMLASGLWSL</sequence>
<keyword evidence="3" id="KW-1185">Reference proteome</keyword>
<evidence type="ECO:0000256" key="1">
    <source>
        <dbReference type="SAM" id="Phobius"/>
    </source>
</evidence>
<proteinExistence type="predicted"/>
<dbReference type="GeneID" id="25261144"/>
<keyword evidence="1" id="KW-0472">Membrane</keyword>
<evidence type="ECO:0000313" key="2">
    <source>
        <dbReference type="EMBL" id="KGG49976.1"/>
    </source>
</evidence>
<accession>A0A098VQI7</accession>
<keyword evidence="1" id="KW-1133">Transmembrane helix</keyword>